<sequence>MASATSKKVIYAALIGNALIAITKFAAATVTGSSAMLSEGVHSLVDTGNQGLLLYGIKRAGRPADARHPFGYGMELYFWTFVVAILIFGVGAGVSIYEGIDKLAHPHTVTNPLVNYAVLAVAMVFEGVAWWIAFKEFRATKGEHGYFKAVRVSKDPTVFTVLFEDSAAMLGLVAAFIGIAAGQALGMPELDAVASLVIGGILAVTAAMLAYESKGLLVGEAALPDVVAGVRATATAQAEVKRVNEVLTMHLGPRDVLVNLSLDFEDGIASEVVEAAVTRIERAVKQTHPEVTRVFVEAQSRRQHETAENGVAAESGAGT</sequence>
<keyword evidence="4 7" id="KW-1133">Transmembrane helix</keyword>
<evidence type="ECO:0000256" key="4">
    <source>
        <dbReference type="ARBA" id="ARBA00022989"/>
    </source>
</evidence>
<reference evidence="9 10" key="1">
    <citation type="submission" date="2018-07" db="EMBL/GenBank/DDBJ databases">
        <title>Venubactetium sediminum gen. nov., sp. nov., isolated from a marine solar saltern.</title>
        <authorList>
            <person name="Wang S."/>
        </authorList>
    </citation>
    <scope>NUCLEOTIDE SEQUENCE [LARGE SCALE GENOMIC DNA]</scope>
    <source>
        <strain evidence="9 10">WD2A32</strain>
    </source>
</reference>
<dbReference type="PANTHER" id="PTHR13414:SF9">
    <property type="entry name" value="PROTON-COUPLED ZINC ANTIPORTER SLC30A9, MITOCHONDRIAL"/>
    <property type="match status" value="1"/>
</dbReference>
<dbReference type="Proteomes" id="UP000253941">
    <property type="component" value="Unassembled WGS sequence"/>
</dbReference>
<evidence type="ECO:0000256" key="3">
    <source>
        <dbReference type="ARBA" id="ARBA00022692"/>
    </source>
</evidence>
<dbReference type="EMBL" id="QPMH01000017">
    <property type="protein sequence ID" value="RDD60960.1"/>
    <property type="molecule type" value="Genomic_DNA"/>
</dbReference>
<dbReference type="NCBIfam" id="TIGR01297">
    <property type="entry name" value="CDF"/>
    <property type="match status" value="1"/>
</dbReference>
<gene>
    <name evidence="9" type="ORF">DRB17_15345</name>
</gene>
<dbReference type="PANTHER" id="PTHR13414">
    <property type="entry name" value="HUEL-CATION TRANSPORTER"/>
    <property type="match status" value="1"/>
</dbReference>
<comment type="caution">
    <text evidence="9">The sequence shown here is derived from an EMBL/GenBank/DDBJ whole genome shotgun (WGS) entry which is preliminary data.</text>
</comment>
<feature type="domain" description="Cation efflux protein transmembrane" evidence="8">
    <location>
        <begin position="11"/>
        <end position="217"/>
    </location>
</feature>
<evidence type="ECO:0000313" key="10">
    <source>
        <dbReference type="Proteomes" id="UP000253941"/>
    </source>
</evidence>
<feature type="transmembrane region" description="Helical" evidence="7">
    <location>
        <begin position="76"/>
        <end position="96"/>
    </location>
</feature>
<evidence type="ECO:0000256" key="5">
    <source>
        <dbReference type="ARBA" id="ARBA00023136"/>
    </source>
</evidence>
<dbReference type="InterPro" id="IPR040177">
    <property type="entry name" value="SLC30A9"/>
</dbReference>
<dbReference type="InterPro" id="IPR027469">
    <property type="entry name" value="Cation_efflux_TMD_sf"/>
</dbReference>
<protein>
    <submittedName>
        <fullName evidence="9">Cation transporter</fullName>
    </submittedName>
</protein>
<feature type="transmembrane region" description="Helical" evidence="7">
    <location>
        <begin position="116"/>
        <end position="134"/>
    </location>
</feature>
<dbReference type="RefSeq" id="WP_114583099.1">
    <property type="nucleotide sequence ID" value="NZ_QPMH01000017.1"/>
</dbReference>
<evidence type="ECO:0000256" key="6">
    <source>
        <dbReference type="SAM" id="MobiDB-lite"/>
    </source>
</evidence>
<feature type="region of interest" description="Disordered" evidence="6">
    <location>
        <begin position="299"/>
        <end position="319"/>
    </location>
</feature>
<evidence type="ECO:0000313" key="9">
    <source>
        <dbReference type="EMBL" id="RDD60960.1"/>
    </source>
</evidence>
<dbReference type="Pfam" id="PF01545">
    <property type="entry name" value="Cation_efflux"/>
    <property type="match status" value="1"/>
</dbReference>
<feature type="transmembrane region" description="Helical" evidence="7">
    <location>
        <begin position="167"/>
        <end position="186"/>
    </location>
</feature>
<proteinExistence type="predicted"/>
<dbReference type="AlphaFoldDB" id="A0A369T6L3"/>
<accession>A0A369T6L3</accession>
<name>A0A369T6L3_9PROT</name>
<dbReference type="SUPFAM" id="SSF161111">
    <property type="entry name" value="Cation efflux protein transmembrane domain-like"/>
    <property type="match status" value="1"/>
</dbReference>
<keyword evidence="10" id="KW-1185">Reference proteome</keyword>
<evidence type="ECO:0000256" key="7">
    <source>
        <dbReference type="SAM" id="Phobius"/>
    </source>
</evidence>
<dbReference type="Gene3D" id="1.20.1510.10">
    <property type="entry name" value="Cation efflux protein transmembrane domain"/>
    <property type="match status" value="1"/>
</dbReference>
<dbReference type="Gene3D" id="3.30.70.1350">
    <property type="entry name" value="Cation efflux protein, cytoplasmic domain"/>
    <property type="match status" value="1"/>
</dbReference>
<dbReference type="GO" id="GO:0016020">
    <property type="term" value="C:membrane"/>
    <property type="evidence" value="ECO:0007669"/>
    <property type="project" value="UniProtKB-SubCell"/>
</dbReference>
<comment type="subcellular location">
    <subcellularLocation>
        <location evidence="1">Membrane</location>
        <topology evidence="1">Multi-pass membrane protein</topology>
    </subcellularLocation>
</comment>
<evidence type="ECO:0000259" key="8">
    <source>
        <dbReference type="Pfam" id="PF01545"/>
    </source>
</evidence>
<dbReference type="GO" id="GO:0006829">
    <property type="term" value="P:zinc ion transport"/>
    <property type="evidence" value="ECO:0007669"/>
    <property type="project" value="InterPro"/>
</dbReference>
<evidence type="ECO:0000256" key="2">
    <source>
        <dbReference type="ARBA" id="ARBA00022448"/>
    </source>
</evidence>
<evidence type="ECO:0000256" key="1">
    <source>
        <dbReference type="ARBA" id="ARBA00004141"/>
    </source>
</evidence>
<keyword evidence="3 7" id="KW-0812">Transmembrane</keyword>
<dbReference type="InterPro" id="IPR036837">
    <property type="entry name" value="Cation_efflux_CTD_sf"/>
</dbReference>
<keyword evidence="2" id="KW-0813">Transport</keyword>
<dbReference type="GO" id="GO:0008324">
    <property type="term" value="F:monoatomic cation transmembrane transporter activity"/>
    <property type="evidence" value="ECO:0007669"/>
    <property type="project" value="InterPro"/>
</dbReference>
<keyword evidence="5 7" id="KW-0472">Membrane</keyword>
<feature type="transmembrane region" description="Helical" evidence="7">
    <location>
        <begin position="192"/>
        <end position="211"/>
    </location>
</feature>
<organism evidence="9 10">
    <name type="scientific">Ferruginivarius sediminum</name>
    <dbReference type="NCBI Taxonomy" id="2661937"/>
    <lineage>
        <taxon>Bacteria</taxon>
        <taxon>Pseudomonadati</taxon>
        <taxon>Pseudomonadota</taxon>
        <taxon>Alphaproteobacteria</taxon>
        <taxon>Rhodospirillales</taxon>
        <taxon>Rhodospirillaceae</taxon>
        <taxon>Ferruginivarius</taxon>
    </lineage>
</organism>
<dbReference type="SUPFAM" id="SSF160240">
    <property type="entry name" value="Cation efflux protein cytoplasmic domain-like"/>
    <property type="match status" value="1"/>
</dbReference>
<dbReference type="InterPro" id="IPR002524">
    <property type="entry name" value="Cation_efflux"/>
</dbReference>
<dbReference type="InterPro" id="IPR058533">
    <property type="entry name" value="Cation_efflux_TM"/>
</dbReference>